<dbReference type="InterPro" id="IPR037196">
    <property type="entry name" value="HSP90_C"/>
</dbReference>
<evidence type="ECO:0000256" key="5">
    <source>
        <dbReference type="ARBA" id="ARBA00022840"/>
    </source>
</evidence>
<protein>
    <recommendedName>
        <fullName evidence="8">Chaperone protein HtpG</fullName>
    </recommendedName>
    <alternativeName>
        <fullName evidence="8">Heat shock protein HtpG</fullName>
    </alternativeName>
    <alternativeName>
        <fullName evidence="8">High temperature protein G</fullName>
    </alternativeName>
</protein>
<dbReference type="InterPro" id="IPR020568">
    <property type="entry name" value="Ribosomal_Su5_D2-typ_SF"/>
</dbReference>
<organism evidence="10 11">
    <name type="scientific">Candidatus Riesia pediculischaeffi PTSU</name>
    <dbReference type="NCBI Taxonomy" id="1401651"/>
    <lineage>
        <taxon>Bacteria</taxon>
        <taxon>Pseudomonadati</taxon>
        <taxon>Pseudomonadota</taxon>
        <taxon>Gammaproteobacteria</taxon>
        <taxon>Enterobacterales</taxon>
        <taxon>Enterobacteriaceae</taxon>
        <taxon>Candidatus Riesia</taxon>
    </lineage>
</organism>
<feature type="binding site" evidence="9">
    <location>
        <position position="87"/>
    </location>
    <ligand>
        <name>ATP</name>
        <dbReference type="ChEBI" id="CHEBI:30616"/>
    </ligand>
</feature>
<dbReference type="Gene3D" id="3.40.50.11260">
    <property type="match status" value="1"/>
</dbReference>
<comment type="subcellular location">
    <subcellularLocation>
        <location evidence="1 8">Cytoplasm</location>
    </subcellularLocation>
</comment>
<dbReference type="SUPFAM" id="SSF110942">
    <property type="entry name" value="HSP90 C-terminal domain"/>
    <property type="match status" value="1"/>
</dbReference>
<dbReference type="Proteomes" id="UP000054529">
    <property type="component" value="Unassembled WGS sequence"/>
</dbReference>
<feature type="binding site" evidence="9">
    <location>
        <position position="82"/>
    </location>
    <ligand>
        <name>ATP</name>
        <dbReference type="ChEBI" id="CHEBI:30616"/>
    </ligand>
</feature>
<dbReference type="PIRSF" id="PIRSF002583">
    <property type="entry name" value="Hsp90"/>
    <property type="match status" value="1"/>
</dbReference>
<dbReference type="SUPFAM" id="SSF55874">
    <property type="entry name" value="ATPase domain of HSP90 chaperone/DNA topoisomerase II/histidine kinase"/>
    <property type="match status" value="1"/>
</dbReference>
<feature type="binding site" evidence="9">
    <location>
        <begin position="102"/>
        <end position="103"/>
    </location>
    <ligand>
        <name>ATP</name>
        <dbReference type="ChEBI" id="CHEBI:30616"/>
    </ligand>
</feature>
<name>A0A0C1S922_9ENTR</name>
<feature type="binding site" evidence="9">
    <location>
        <position position="95"/>
    </location>
    <ligand>
        <name>ATP</name>
        <dbReference type="ChEBI" id="CHEBI:30616"/>
    </ligand>
</feature>
<dbReference type="EMBL" id="AWXV01000004">
    <property type="protein sequence ID" value="KIE63766.1"/>
    <property type="molecule type" value="Genomic_DNA"/>
</dbReference>
<comment type="function">
    <text evidence="8">Molecular chaperone. Has ATPase activity.</text>
</comment>
<comment type="caution">
    <text evidence="10">The sequence shown here is derived from an EMBL/GenBank/DDBJ whole genome shotgun (WGS) entry which is preliminary data.</text>
</comment>
<keyword evidence="6 8" id="KW-0346">Stress response</keyword>
<evidence type="ECO:0000256" key="4">
    <source>
        <dbReference type="ARBA" id="ARBA00022741"/>
    </source>
</evidence>
<dbReference type="GO" id="GO:0016887">
    <property type="term" value="F:ATP hydrolysis activity"/>
    <property type="evidence" value="ECO:0007669"/>
    <property type="project" value="InterPro"/>
</dbReference>
<dbReference type="NCBIfam" id="NF003555">
    <property type="entry name" value="PRK05218.1"/>
    <property type="match status" value="1"/>
</dbReference>
<feature type="binding site" evidence="9">
    <location>
        <position position="337"/>
    </location>
    <ligand>
        <name>ATP</name>
        <dbReference type="ChEBI" id="CHEBI:30616"/>
    </ligand>
</feature>
<feature type="region of interest" description="C" evidence="8">
    <location>
        <begin position="555"/>
        <end position="626"/>
    </location>
</feature>
<dbReference type="Gene3D" id="3.30.230.80">
    <property type="match status" value="1"/>
</dbReference>
<reference evidence="10 11" key="1">
    <citation type="journal article" date="2014" name="G3 (Bethesda)">
        <title>Genome sequence of Candidatus Riesia pediculischaeffi, endosymbiont of chimpanzee lice, and genomic comparison of recently acquired endosymbionts from human and chimpanzee lice.</title>
        <authorList>
            <person name="Boyd B.M."/>
            <person name="Allen J.M."/>
            <person name="de Crecy-Lagard V."/>
            <person name="Reed D.L."/>
        </authorList>
    </citation>
    <scope>NUCLEOTIDE SEQUENCE [LARGE SCALE GENOMIC DNA]</scope>
    <source>
        <strain evidence="10 11">PTSU</strain>
    </source>
</reference>
<feature type="binding site" evidence="9">
    <location>
        <position position="40"/>
    </location>
    <ligand>
        <name>ATP</name>
        <dbReference type="ChEBI" id="CHEBI:30616"/>
    </ligand>
</feature>
<keyword evidence="5 8" id="KW-0067">ATP-binding</keyword>
<dbReference type="GO" id="GO:0005524">
    <property type="term" value="F:ATP binding"/>
    <property type="evidence" value="ECO:0007669"/>
    <property type="project" value="UniProtKB-UniRule"/>
</dbReference>
<evidence type="ECO:0000313" key="10">
    <source>
        <dbReference type="EMBL" id="KIE63766.1"/>
    </source>
</evidence>
<dbReference type="Pfam" id="PF13589">
    <property type="entry name" value="HATPase_c_3"/>
    <property type="match status" value="1"/>
</dbReference>
<proteinExistence type="inferred from homology"/>
<keyword evidence="4 8" id="KW-0547">Nucleotide-binding</keyword>
<gene>
    <name evidence="8" type="primary">htpG</name>
    <name evidence="10" type="ORF">P689_122248</name>
</gene>
<feature type="region of interest" description="A; substrate-binding" evidence="8">
    <location>
        <begin position="1"/>
        <end position="337"/>
    </location>
</feature>
<feature type="binding site" evidence="9">
    <location>
        <position position="177"/>
    </location>
    <ligand>
        <name>ATP</name>
        <dbReference type="ChEBI" id="CHEBI:30616"/>
    </ligand>
</feature>
<dbReference type="Pfam" id="PF00183">
    <property type="entry name" value="HSP90"/>
    <property type="match status" value="1"/>
</dbReference>
<dbReference type="FunFam" id="3.30.565.10:FF:000009">
    <property type="entry name" value="Molecular chaperone HtpG"/>
    <property type="match status" value="1"/>
</dbReference>
<sequence>MEETKKEVLQFQSEVKQLLGLMVYSLYSNRDIFIRELISNASDAINKLKFIAISDSSLYEKEHDFEIRISLDKKNKTISIRDNGIGMSKSDIIKNLGTIAKSGTKEFLKFSKDCDKKNINQLIGQFGVGFYSSFIVSKKVIVKSRLAGSERSQGVLWESEGTGEYSIKYEDKVDRGTEVILHVKEDQEDLLSHSKLSNIIKRYSNHIDIPIKMKTVDRRENRTFWKQINLATALWRKDKSNISENEYREFYKNLFKDSFDPIFWMHNKVEGTQEYISLMFIPSKSSIDLWNREKKGSFYLYVRRVFIKDISDQVVPNYLRFIRGLIDSEHLSLNISREILQKDENVRKLKKQITRRILNSLEMLSKNHPEKYQMVWDGFGSVLKEGPAEDISHKSSIINLLRFSSTFVEDEQQTVSLREYCDRAEKGQNKIYYLTADNYISAKKSPHLDCFKNQNIEVLLLYDRIDEWMMNYIFEFRGKEFQSISKNDSFLEDTVTQRKNDIIISDEKIFQPFLKRVKMVLEKDIKDVHMTCRLEKYPCVLKTDKNEMSSQMAKLFSSVGQSVPPIKYDFFLNRSHPIINKIMKIEDENLFSRWVKTIFSQALLIEQGYLKDVNQFIIDINQLLSS</sequence>
<dbReference type="Gene3D" id="1.20.120.790">
    <property type="entry name" value="Heat shock protein 90, C-terminal domain"/>
    <property type="match status" value="1"/>
</dbReference>
<dbReference type="InterPro" id="IPR001404">
    <property type="entry name" value="Hsp90_fam"/>
</dbReference>
<evidence type="ECO:0000256" key="2">
    <source>
        <dbReference type="ARBA" id="ARBA00008239"/>
    </source>
</evidence>
<comment type="caution">
    <text evidence="8">Lacks conserved residue(s) required for the propagation of feature annotation.</text>
</comment>
<keyword evidence="3 8" id="KW-0963">Cytoplasm</keyword>
<dbReference type="SUPFAM" id="SSF54211">
    <property type="entry name" value="Ribosomal protein S5 domain 2-like"/>
    <property type="match status" value="1"/>
</dbReference>
<feature type="binding site" evidence="9">
    <location>
        <position position="36"/>
    </location>
    <ligand>
        <name>ATP</name>
        <dbReference type="ChEBI" id="CHEBI:30616"/>
    </ligand>
</feature>
<dbReference type="AlphaFoldDB" id="A0A0C1S922"/>
<dbReference type="PRINTS" id="PR00775">
    <property type="entry name" value="HEATSHOCK90"/>
</dbReference>
<comment type="subunit">
    <text evidence="8">Homodimer.</text>
</comment>
<dbReference type="Gene3D" id="3.30.565.10">
    <property type="entry name" value="Histidine kinase-like ATPase, C-terminal domain"/>
    <property type="match status" value="1"/>
</dbReference>
<dbReference type="InterPro" id="IPR036890">
    <property type="entry name" value="HATPase_C_sf"/>
</dbReference>
<dbReference type="HAMAP" id="MF_00505">
    <property type="entry name" value="HSP90"/>
    <property type="match status" value="1"/>
</dbReference>
<feature type="binding site" evidence="9">
    <location>
        <position position="101"/>
    </location>
    <ligand>
        <name>ATP</name>
        <dbReference type="ChEBI" id="CHEBI:30616"/>
    </ligand>
</feature>
<dbReference type="GO" id="GO:0005737">
    <property type="term" value="C:cytoplasm"/>
    <property type="evidence" value="ECO:0007669"/>
    <property type="project" value="UniProtKB-SubCell"/>
</dbReference>
<dbReference type="GO" id="GO:0140662">
    <property type="term" value="F:ATP-dependent protein folding chaperone"/>
    <property type="evidence" value="ECO:0007669"/>
    <property type="project" value="InterPro"/>
</dbReference>
<feature type="binding site" evidence="9">
    <location>
        <begin position="125"/>
        <end position="130"/>
    </location>
    <ligand>
        <name>ATP</name>
        <dbReference type="ChEBI" id="CHEBI:30616"/>
    </ligand>
</feature>
<dbReference type="PANTHER" id="PTHR11528">
    <property type="entry name" value="HEAT SHOCK PROTEIN 90 FAMILY MEMBER"/>
    <property type="match status" value="1"/>
</dbReference>
<evidence type="ECO:0000256" key="1">
    <source>
        <dbReference type="ARBA" id="ARBA00004496"/>
    </source>
</evidence>
<dbReference type="GO" id="GO:0051082">
    <property type="term" value="F:unfolded protein binding"/>
    <property type="evidence" value="ECO:0007669"/>
    <property type="project" value="UniProtKB-UniRule"/>
</dbReference>
<evidence type="ECO:0000256" key="6">
    <source>
        <dbReference type="ARBA" id="ARBA00023016"/>
    </source>
</evidence>
<dbReference type="CDD" id="cd16927">
    <property type="entry name" value="HATPase_Hsp90-like"/>
    <property type="match status" value="1"/>
</dbReference>
<dbReference type="RefSeq" id="WP_039719665.1">
    <property type="nucleotide sequence ID" value="NZ_AWXV01000004.1"/>
</dbReference>
<accession>A0A0C1S922</accession>
<dbReference type="OrthoDB" id="9802640at2"/>
<dbReference type="InterPro" id="IPR020575">
    <property type="entry name" value="Hsp90_N"/>
</dbReference>
<dbReference type="PATRIC" id="fig|1401651.3.peg.515"/>
<evidence type="ECO:0000256" key="9">
    <source>
        <dbReference type="PIRSR" id="PIRSR002583-1"/>
    </source>
</evidence>
<evidence type="ECO:0000256" key="3">
    <source>
        <dbReference type="ARBA" id="ARBA00022490"/>
    </source>
</evidence>
<evidence type="ECO:0000256" key="8">
    <source>
        <dbReference type="HAMAP-Rule" id="MF_00505"/>
    </source>
</evidence>
<evidence type="ECO:0000256" key="7">
    <source>
        <dbReference type="ARBA" id="ARBA00023186"/>
    </source>
</evidence>
<evidence type="ECO:0000313" key="11">
    <source>
        <dbReference type="Proteomes" id="UP000054529"/>
    </source>
</evidence>
<dbReference type="HOGENOM" id="CLU_006684_3_0_6"/>
<keyword evidence="7 8" id="KW-0143">Chaperone</keyword>
<comment type="similarity">
    <text evidence="2 8">Belongs to the heat shock protein 90 family.</text>
</comment>